<dbReference type="AlphaFoldDB" id="A0A9D2D1V3"/>
<dbReference type="EMBL" id="DXCH01000092">
    <property type="protein sequence ID" value="HIZ06959.1"/>
    <property type="molecule type" value="Genomic_DNA"/>
</dbReference>
<name>A0A9D2D1V3_9FIRM</name>
<dbReference type="InterPro" id="IPR029044">
    <property type="entry name" value="Nucleotide-diphossugar_trans"/>
</dbReference>
<dbReference type="InterPro" id="IPR050834">
    <property type="entry name" value="Glycosyltransf_2"/>
</dbReference>
<keyword evidence="2 5" id="KW-0328">Glycosyltransferase</keyword>
<dbReference type="Pfam" id="PF00535">
    <property type="entry name" value="Glycos_transf_2"/>
    <property type="match status" value="1"/>
</dbReference>
<evidence type="ECO:0000313" key="6">
    <source>
        <dbReference type="Proteomes" id="UP000824024"/>
    </source>
</evidence>
<evidence type="ECO:0000259" key="4">
    <source>
        <dbReference type="Pfam" id="PF00535"/>
    </source>
</evidence>
<keyword evidence="3 5" id="KW-0808">Transferase</keyword>
<comment type="caution">
    <text evidence="5">The sequence shown here is derived from an EMBL/GenBank/DDBJ whole genome shotgun (WGS) entry which is preliminary data.</text>
</comment>
<dbReference type="InterPro" id="IPR001173">
    <property type="entry name" value="Glyco_trans_2-like"/>
</dbReference>
<dbReference type="PANTHER" id="PTHR43685">
    <property type="entry name" value="GLYCOSYLTRANSFERASE"/>
    <property type="match status" value="1"/>
</dbReference>
<dbReference type="GO" id="GO:0016757">
    <property type="term" value="F:glycosyltransferase activity"/>
    <property type="evidence" value="ECO:0007669"/>
    <property type="project" value="UniProtKB-KW"/>
</dbReference>
<reference evidence="5" key="1">
    <citation type="journal article" date="2021" name="PeerJ">
        <title>Extensive microbial diversity within the chicken gut microbiome revealed by metagenomics and culture.</title>
        <authorList>
            <person name="Gilroy R."/>
            <person name="Ravi A."/>
            <person name="Getino M."/>
            <person name="Pursley I."/>
            <person name="Horton D.L."/>
            <person name="Alikhan N.F."/>
            <person name="Baker D."/>
            <person name="Gharbi K."/>
            <person name="Hall N."/>
            <person name="Watson M."/>
            <person name="Adriaenssens E.M."/>
            <person name="Foster-Nyarko E."/>
            <person name="Jarju S."/>
            <person name="Secka A."/>
            <person name="Antonio M."/>
            <person name="Oren A."/>
            <person name="Chaudhuri R.R."/>
            <person name="La Ragione R."/>
            <person name="Hildebrand F."/>
            <person name="Pallen M.J."/>
        </authorList>
    </citation>
    <scope>NUCLEOTIDE SEQUENCE</scope>
    <source>
        <strain evidence="5">CHK192-9172</strain>
    </source>
</reference>
<comment type="similarity">
    <text evidence="1">Belongs to the glycosyltransferase 2 family.</text>
</comment>
<organism evidence="5 6">
    <name type="scientific">Candidatus Eubacterium avistercoris</name>
    <dbReference type="NCBI Taxonomy" id="2838567"/>
    <lineage>
        <taxon>Bacteria</taxon>
        <taxon>Bacillati</taxon>
        <taxon>Bacillota</taxon>
        <taxon>Clostridia</taxon>
        <taxon>Eubacteriales</taxon>
        <taxon>Eubacteriaceae</taxon>
        <taxon>Eubacterium</taxon>
    </lineage>
</organism>
<dbReference type="Gene3D" id="3.90.550.10">
    <property type="entry name" value="Spore Coat Polysaccharide Biosynthesis Protein SpsA, Chain A"/>
    <property type="match status" value="1"/>
</dbReference>
<protein>
    <submittedName>
        <fullName evidence="5">Glycosyltransferase</fullName>
        <ecNumber evidence="5">2.4.-.-</ecNumber>
    </submittedName>
</protein>
<accession>A0A9D2D1V3</accession>
<evidence type="ECO:0000313" key="5">
    <source>
        <dbReference type="EMBL" id="HIZ06959.1"/>
    </source>
</evidence>
<dbReference type="Proteomes" id="UP000824024">
    <property type="component" value="Unassembled WGS sequence"/>
</dbReference>
<dbReference type="EC" id="2.4.-.-" evidence="5"/>
<evidence type="ECO:0000256" key="2">
    <source>
        <dbReference type="ARBA" id="ARBA00022676"/>
    </source>
</evidence>
<feature type="domain" description="Glycosyltransferase 2-like" evidence="4">
    <location>
        <begin position="3"/>
        <end position="159"/>
    </location>
</feature>
<proteinExistence type="inferred from homology"/>
<gene>
    <name evidence="5" type="ORF">IAA08_03365</name>
</gene>
<sequence length="268" mass="31367">MGVYNQKAFDQLDMAVNSILRQTFQAFEFLVYDDGSDGNVADKLEELALKDSRIRLFHGKENHGLAFGLNYCIRKAKGKYIARMDADDISMPDRLEKQYQFLEKHPEFGFAGCNAGLLGEQGVYGERIMPETPGADDFLAFSPYIHPSVMFRREVFEKYGLYSEAEENRRCEDYELFMRLFQKNCRGFNIQEVLFLYREDGNAFRKRKYRYRIDECRLRYTYFKKLGILDGKGFLYTIRPLIAGVLPGRLIYRIKKGKEKHGVSFSTR</sequence>
<reference evidence="5" key="2">
    <citation type="submission" date="2021-04" db="EMBL/GenBank/DDBJ databases">
        <authorList>
            <person name="Gilroy R."/>
        </authorList>
    </citation>
    <scope>NUCLEOTIDE SEQUENCE</scope>
    <source>
        <strain evidence="5">CHK192-9172</strain>
    </source>
</reference>
<dbReference type="PANTHER" id="PTHR43685:SF5">
    <property type="entry name" value="GLYCOSYLTRANSFERASE EPSE-RELATED"/>
    <property type="match status" value="1"/>
</dbReference>
<dbReference type="SUPFAM" id="SSF53448">
    <property type="entry name" value="Nucleotide-diphospho-sugar transferases"/>
    <property type="match status" value="1"/>
</dbReference>
<evidence type="ECO:0000256" key="3">
    <source>
        <dbReference type="ARBA" id="ARBA00022679"/>
    </source>
</evidence>
<evidence type="ECO:0000256" key="1">
    <source>
        <dbReference type="ARBA" id="ARBA00006739"/>
    </source>
</evidence>